<evidence type="ECO:0000313" key="1">
    <source>
        <dbReference type="EMBL" id="QGZ66360.1"/>
    </source>
</evidence>
<dbReference type="KEGG" id="pacs:FAZ98_31715"/>
<dbReference type="AlphaFoldDB" id="A0A7Z2GR47"/>
<dbReference type="OrthoDB" id="6556172at2"/>
<dbReference type="Proteomes" id="UP000433577">
    <property type="component" value="Chromosome 4"/>
</dbReference>
<accession>A0A7Z2GR47</accession>
<name>A0A7Z2GR47_9BURK</name>
<dbReference type="EMBL" id="CP046916">
    <property type="protein sequence ID" value="QGZ66360.1"/>
    <property type="molecule type" value="Genomic_DNA"/>
</dbReference>
<protein>
    <submittedName>
        <fullName evidence="1">Uncharacterized protein</fullName>
    </submittedName>
</protein>
<sequence length="319" mass="34754">MTLISEAASAPGQLAASLAAGVAQISDDQTVSFQQYTKSTLPIDGYVFWVATGTSQQFSGSLHVLTDRHREEDQTIAANKMVFTATEEVSQLNAIAPGTMWVGSWNVDGTTLQVAFSETGANYQQAGLWHYRGFAVYPALSSQLVESAADLPPEPIVSNSLPIWLSQTTFGTTTVPVYPSYLVPDNVVPPYIVAHVEPDMTEAPSFPIAQWPGNPVSPNQLVQMSISQLAKDNVRLTLYGFTNQMAWQYLAMLIDYSVNTDNFGFGNTPVPRDEKRTQVEISALAMKKTIQIVAWYYQAAADAIARRLILSAGFSSITV</sequence>
<dbReference type="RefSeq" id="WP_158957679.1">
    <property type="nucleotide sequence ID" value="NZ_CP046916.1"/>
</dbReference>
<reference evidence="1 2" key="1">
    <citation type="submission" date="2019-12" db="EMBL/GenBank/DDBJ databases">
        <title>Paraburkholderia acidiphila 7Q-K02 sp. nov and Paraburkholderia acidisoli DHF22 sp. nov., two strains isolated from forest soil.</title>
        <authorList>
            <person name="Gao Z."/>
            <person name="Qiu L."/>
        </authorList>
    </citation>
    <scope>NUCLEOTIDE SEQUENCE [LARGE SCALE GENOMIC DNA]</scope>
    <source>
        <strain evidence="1 2">DHF22</strain>
    </source>
</reference>
<gene>
    <name evidence="1" type="ORF">FAZ98_31715</name>
</gene>
<organism evidence="1 2">
    <name type="scientific">Paraburkholderia acidisoli</name>
    <dbReference type="NCBI Taxonomy" id="2571748"/>
    <lineage>
        <taxon>Bacteria</taxon>
        <taxon>Pseudomonadati</taxon>
        <taxon>Pseudomonadota</taxon>
        <taxon>Betaproteobacteria</taxon>
        <taxon>Burkholderiales</taxon>
        <taxon>Burkholderiaceae</taxon>
        <taxon>Paraburkholderia</taxon>
    </lineage>
</organism>
<evidence type="ECO:0000313" key="2">
    <source>
        <dbReference type="Proteomes" id="UP000433577"/>
    </source>
</evidence>
<proteinExistence type="predicted"/>
<keyword evidence="2" id="KW-1185">Reference proteome</keyword>